<dbReference type="GO" id="GO:1990281">
    <property type="term" value="C:efflux pump complex"/>
    <property type="evidence" value="ECO:0007669"/>
    <property type="project" value="TreeGrafter"/>
</dbReference>
<dbReference type="OrthoDB" id="367883at2"/>
<keyword evidence="8" id="KW-0732">Signal</keyword>
<keyword evidence="4" id="KW-1134">Transmembrane beta strand</keyword>
<evidence type="ECO:0000256" key="8">
    <source>
        <dbReference type="SAM" id="SignalP"/>
    </source>
</evidence>
<evidence type="ECO:0000256" key="6">
    <source>
        <dbReference type="ARBA" id="ARBA00023136"/>
    </source>
</evidence>
<feature type="chain" id="PRO_5016018451" evidence="8">
    <location>
        <begin position="21"/>
        <end position="451"/>
    </location>
</feature>
<dbReference type="GO" id="GO:0015562">
    <property type="term" value="F:efflux transmembrane transporter activity"/>
    <property type="evidence" value="ECO:0007669"/>
    <property type="project" value="InterPro"/>
</dbReference>
<accession>A0A2W2AED3</accession>
<dbReference type="PANTHER" id="PTHR30026:SF20">
    <property type="entry name" value="OUTER MEMBRANE PROTEIN TOLC"/>
    <property type="match status" value="1"/>
</dbReference>
<dbReference type="GO" id="GO:0009279">
    <property type="term" value="C:cell outer membrane"/>
    <property type="evidence" value="ECO:0007669"/>
    <property type="project" value="UniProtKB-SubCell"/>
</dbReference>
<name>A0A2W2AED3_9BACT</name>
<comment type="similarity">
    <text evidence="2">Belongs to the outer membrane factor (OMF) (TC 1.B.17) family.</text>
</comment>
<dbReference type="InterPro" id="IPR051906">
    <property type="entry name" value="TolC-like"/>
</dbReference>
<reference evidence="9 10" key="1">
    <citation type="submission" date="2018-06" db="EMBL/GenBank/DDBJ databases">
        <title>Mucibacter soli gen. nov., sp. nov., a new member of the family Chitinophagaceae producing mucin.</title>
        <authorList>
            <person name="Kim M.-K."/>
            <person name="Park S."/>
            <person name="Kim T.-S."/>
            <person name="Joung Y."/>
            <person name="Han J.-H."/>
            <person name="Kim S.B."/>
        </authorList>
    </citation>
    <scope>NUCLEOTIDE SEQUENCE [LARGE SCALE GENOMIC DNA]</scope>
    <source>
        <strain evidence="9 10">R1-15</strain>
    </source>
</reference>
<keyword evidence="10" id="KW-1185">Reference proteome</keyword>
<evidence type="ECO:0000256" key="1">
    <source>
        <dbReference type="ARBA" id="ARBA00004442"/>
    </source>
</evidence>
<dbReference type="RefSeq" id="WP_110998101.1">
    <property type="nucleotide sequence ID" value="NZ_QKTW01000010.1"/>
</dbReference>
<evidence type="ECO:0000256" key="4">
    <source>
        <dbReference type="ARBA" id="ARBA00022452"/>
    </source>
</evidence>
<evidence type="ECO:0000256" key="5">
    <source>
        <dbReference type="ARBA" id="ARBA00022692"/>
    </source>
</evidence>
<keyword evidence="5" id="KW-0812">Transmembrane</keyword>
<sequence>MLRRLSCWLLLLLAAIPRLATGQTGNADTISGVVSLGQCIQFALQNQPALKQSLIDEAIQKANINIALSSWLPQANLNANLIHYFELPTTVTTNFTNPSAGKIAFQSGVYNNSTPQFSATENIFNNDVLYAATTAKYYKVQSKQEIENTKINVVVDVSKAYYNVLLSMLQITILDEDIVRLEKSLKDARSQYEAGIVDKVDYKRATIALNTSKVQLKAATEALPAKYAQLRQLMGLQDGTNIELQVDTAAMLQEINYDTTASLDIANRIEYQQLQTTQTLQKQNTRYYKNAFLPSLSAYYNYNWVYQNDKFDQLYNKQYPNSLVGLNFSLPLFQGFKRTQNIRKSKLQEERLGWDEVNLKLQINSEYEQSLATYKASLEALGMAKENVAIAREVYDVVFLQYREGVKEYLEVITAESDLKTSQVNHLNAVFQLLVSRLDLQKSTGSINVNY</sequence>
<dbReference type="Gene3D" id="1.20.1600.10">
    <property type="entry name" value="Outer membrane efflux proteins (OEP)"/>
    <property type="match status" value="1"/>
</dbReference>
<gene>
    <name evidence="9" type="ORF">DN068_06540</name>
</gene>
<dbReference type="Pfam" id="PF02321">
    <property type="entry name" value="OEP"/>
    <property type="match status" value="2"/>
</dbReference>
<protein>
    <submittedName>
        <fullName evidence="9">TolC family protein</fullName>
    </submittedName>
</protein>
<keyword evidence="6" id="KW-0472">Membrane</keyword>
<feature type="signal peptide" evidence="8">
    <location>
        <begin position="1"/>
        <end position="20"/>
    </location>
</feature>
<comment type="caution">
    <text evidence="9">The sequence shown here is derived from an EMBL/GenBank/DDBJ whole genome shotgun (WGS) entry which is preliminary data.</text>
</comment>
<evidence type="ECO:0000256" key="2">
    <source>
        <dbReference type="ARBA" id="ARBA00007613"/>
    </source>
</evidence>
<comment type="subcellular location">
    <subcellularLocation>
        <location evidence="1">Cell outer membrane</location>
    </subcellularLocation>
</comment>
<keyword evidence="3" id="KW-0813">Transport</keyword>
<evidence type="ECO:0000313" key="10">
    <source>
        <dbReference type="Proteomes" id="UP000248745"/>
    </source>
</evidence>
<dbReference type="GO" id="GO:0015288">
    <property type="term" value="F:porin activity"/>
    <property type="evidence" value="ECO:0007669"/>
    <property type="project" value="TreeGrafter"/>
</dbReference>
<proteinExistence type="inferred from homology"/>
<dbReference type="InterPro" id="IPR003423">
    <property type="entry name" value="OMP_efflux"/>
</dbReference>
<dbReference type="EMBL" id="QKTW01000010">
    <property type="protein sequence ID" value="PZF73651.1"/>
    <property type="molecule type" value="Genomic_DNA"/>
</dbReference>
<keyword evidence="7" id="KW-0998">Cell outer membrane</keyword>
<dbReference type="PANTHER" id="PTHR30026">
    <property type="entry name" value="OUTER MEMBRANE PROTEIN TOLC"/>
    <property type="match status" value="1"/>
</dbReference>
<dbReference type="Proteomes" id="UP000248745">
    <property type="component" value="Unassembled WGS sequence"/>
</dbReference>
<evidence type="ECO:0000256" key="3">
    <source>
        <dbReference type="ARBA" id="ARBA00022448"/>
    </source>
</evidence>
<evidence type="ECO:0000313" key="9">
    <source>
        <dbReference type="EMBL" id="PZF73651.1"/>
    </source>
</evidence>
<dbReference type="AlphaFoldDB" id="A0A2W2AED3"/>
<organism evidence="9 10">
    <name type="scientific">Taibaiella soli</name>
    <dbReference type="NCBI Taxonomy" id="1649169"/>
    <lineage>
        <taxon>Bacteria</taxon>
        <taxon>Pseudomonadati</taxon>
        <taxon>Bacteroidota</taxon>
        <taxon>Chitinophagia</taxon>
        <taxon>Chitinophagales</taxon>
        <taxon>Chitinophagaceae</taxon>
        <taxon>Taibaiella</taxon>
    </lineage>
</organism>
<dbReference type="SUPFAM" id="SSF56954">
    <property type="entry name" value="Outer membrane efflux proteins (OEP)"/>
    <property type="match status" value="1"/>
</dbReference>
<evidence type="ECO:0000256" key="7">
    <source>
        <dbReference type="ARBA" id="ARBA00023237"/>
    </source>
</evidence>